<dbReference type="RefSeq" id="WP_093885335.1">
    <property type="nucleotide sequence ID" value="NZ_FOQY01000001.1"/>
</dbReference>
<protein>
    <submittedName>
        <fullName evidence="1">Uncharacterized protein</fullName>
    </submittedName>
</protein>
<reference evidence="2" key="1">
    <citation type="submission" date="2016-10" db="EMBL/GenBank/DDBJ databases">
        <authorList>
            <person name="Varghese N."/>
            <person name="Submissions S."/>
        </authorList>
    </citation>
    <scope>NUCLEOTIDE SEQUENCE [LARGE SCALE GENOMIC DNA]</scope>
    <source>
        <strain evidence="2">CGMCC 4.2126</strain>
    </source>
</reference>
<organism evidence="1 2">
    <name type="scientific">Streptosporangium canum</name>
    <dbReference type="NCBI Taxonomy" id="324952"/>
    <lineage>
        <taxon>Bacteria</taxon>
        <taxon>Bacillati</taxon>
        <taxon>Actinomycetota</taxon>
        <taxon>Actinomycetes</taxon>
        <taxon>Streptosporangiales</taxon>
        <taxon>Streptosporangiaceae</taxon>
        <taxon>Streptosporangium</taxon>
    </lineage>
</organism>
<dbReference type="AlphaFoldDB" id="A0A1I3G0C1"/>
<keyword evidence="2" id="KW-1185">Reference proteome</keyword>
<evidence type="ECO:0000313" key="2">
    <source>
        <dbReference type="Proteomes" id="UP000199111"/>
    </source>
</evidence>
<evidence type="ECO:0000313" key="1">
    <source>
        <dbReference type="EMBL" id="SFI16909.1"/>
    </source>
</evidence>
<dbReference type="GeneID" id="96296342"/>
<proteinExistence type="predicted"/>
<dbReference type="Proteomes" id="UP000199111">
    <property type="component" value="Unassembled WGS sequence"/>
</dbReference>
<name>A0A1I3G0C1_9ACTN</name>
<dbReference type="EMBL" id="FOQY01000001">
    <property type="protein sequence ID" value="SFI16909.1"/>
    <property type="molecule type" value="Genomic_DNA"/>
</dbReference>
<gene>
    <name evidence="1" type="ORF">SAMN05216275_101465</name>
</gene>
<accession>A0A1I3G0C1</accession>
<sequence length="98" mass="10948">MAVTDTTDTTATAHLTRLIERLNEHGLHARVRVASCHSPALAVVNPDAPALSEIVYAAPQEGTWWYWWSWHEKIAPVAESDAVVRKIRHVLTPTGRSR</sequence>